<protein>
    <submittedName>
        <fullName evidence="3">DUF4142 domain-containing protein</fullName>
    </submittedName>
</protein>
<feature type="signal peptide" evidence="1">
    <location>
        <begin position="1"/>
        <end position="20"/>
    </location>
</feature>
<evidence type="ECO:0000313" key="4">
    <source>
        <dbReference type="Proteomes" id="UP001220395"/>
    </source>
</evidence>
<evidence type="ECO:0000256" key="1">
    <source>
        <dbReference type="SAM" id="SignalP"/>
    </source>
</evidence>
<reference evidence="3 4" key="1">
    <citation type="submission" date="2023-02" db="EMBL/GenBank/DDBJ databases">
        <title>Genome sequence of Sphingomonas naphthae.</title>
        <authorList>
            <person name="Kim S."/>
            <person name="Heo J."/>
            <person name="Kwon S.-W."/>
        </authorList>
    </citation>
    <scope>NUCLEOTIDE SEQUENCE [LARGE SCALE GENOMIC DNA]</scope>
    <source>
        <strain evidence="3 4">KACC 18716</strain>
    </source>
</reference>
<dbReference type="Gene3D" id="1.20.1260.10">
    <property type="match status" value="1"/>
</dbReference>
<feature type="domain" description="DUF4142" evidence="2">
    <location>
        <begin position="26"/>
        <end position="157"/>
    </location>
</feature>
<dbReference type="InterPro" id="IPR012347">
    <property type="entry name" value="Ferritin-like"/>
</dbReference>
<dbReference type="EMBL" id="CP117411">
    <property type="protein sequence ID" value="WCT72598.1"/>
    <property type="molecule type" value="Genomic_DNA"/>
</dbReference>
<dbReference type="PANTHER" id="PTHR38593">
    <property type="entry name" value="BLR2558 PROTEIN"/>
    <property type="match status" value="1"/>
</dbReference>
<dbReference type="Proteomes" id="UP001220395">
    <property type="component" value="Chromosome"/>
</dbReference>
<keyword evidence="4" id="KW-1185">Reference proteome</keyword>
<accession>A0ABY7THR4</accession>
<name>A0ABY7THR4_9SPHN</name>
<sequence>MKVLLTATLTLGFVASAAYAETPKPSEFVEKAGASDTFEIDSAKLMATSKNPTISKFATKMITDHTKSTKMVTAAAKADGLALKAPSLTVAQRTDLTALKAVPAGKTKDELYVKQQKAAHAEALALMKDYSANGSATHLKMTAAKIVPVVEMHASMLPTL</sequence>
<dbReference type="InterPro" id="IPR025419">
    <property type="entry name" value="DUF4142"/>
</dbReference>
<keyword evidence="1" id="KW-0732">Signal</keyword>
<proteinExistence type="predicted"/>
<evidence type="ECO:0000313" key="3">
    <source>
        <dbReference type="EMBL" id="WCT72598.1"/>
    </source>
</evidence>
<evidence type="ECO:0000259" key="2">
    <source>
        <dbReference type="Pfam" id="PF13628"/>
    </source>
</evidence>
<dbReference type="PANTHER" id="PTHR38593:SF1">
    <property type="entry name" value="BLR2558 PROTEIN"/>
    <property type="match status" value="1"/>
</dbReference>
<dbReference type="RefSeq" id="WP_273686565.1">
    <property type="nucleotide sequence ID" value="NZ_CP117411.1"/>
</dbReference>
<gene>
    <name evidence="3" type="ORF">PQ455_13265</name>
</gene>
<dbReference type="Pfam" id="PF13628">
    <property type="entry name" value="DUF4142"/>
    <property type="match status" value="1"/>
</dbReference>
<feature type="chain" id="PRO_5046369314" evidence="1">
    <location>
        <begin position="21"/>
        <end position="160"/>
    </location>
</feature>
<organism evidence="3 4">
    <name type="scientific">Sphingomonas naphthae</name>
    <dbReference type="NCBI Taxonomy" id="1813468"/>
    <lineage>
        <taxon>Bacteria</taxon>
        <taxon>Pseudomonadati</taxon>
        <taxon>Pseudomonadota</taxon>
        <taxon>Alphaproteobacteria</taxon>
        <taxon>Sphingomonadales</taxon>
        <taxon>Sphingomonadaceae</taxon>
        <taxon>Sphingomonas</taxon>
    </lineage>
</organism>